<evidence type="ECO:0000313" key="3">
    <source>
        <dbReference type="Proteomes" id="UP000280298"/>
    </source>
</evidence>
<feature type="region of interest" description="Disordered" evidence="1">
    <location>
        <begin position="140"/>
        <end position="162"/>
    </location>
</feature>
<protein>
    <submittedName>
        <fullName evidence="2">Uncharacterized protein</fullName>
    </submittedName>
</protein>
<name>A0A3Q9ENG3_9ACTN</name>
<proteinExistence type="predicted"/>
<feature type="compositionally biased region" description="Basic and acidic residues" evidence="1">
    <location>
        <begin position="41"/>
        <end position="52"/>
    </location>
</feature>
<evidence type="ECO:0000256" key="1">
    <source>
        <dbReference type="SAM" id="MobiDB-lite"/>
    </source>
</evidence>
<reference evidence="2 3" key="1">
    <citation type="journal article" date="2019" name="Int. J. Syst. Evol. Microbiol.">
        <title>Streptomyces cyaneochromogenes sp. nov., a blue pigment-producing actinomycete from manganese-contaminated soil.</title>
        <authorList>
            <person name="Tang X."/>
            <person name="Zhao J."/>
            <person name="Li K."/>
            <person name="Chen Z."/>
            <person name="Sun Y."/>
            <person name="Gao J."/>
        </authorList>
    </citation>
    <scope>NUCLEOTIDE SEQUENCE [LARGE SCALE GENOMIC DNA]</scope>
    <source>
        <strain evidence="2 3">MK-45</strain>
    </source>
</reference>
<organism evidence="2 3">
    <name type="scientific">Streptomyces cyaneochromogenes</name>
    <dbReference type="NCBI Taxonomy" id="2496836"/>
    <lineage>
        <taxon>Bacteria</taxon>
        <taxon>Bacillati</taxon>
        <taxon>Actinomycetota</taxon>
        <taxon>Actinomycetes</taxon>
        <taxon>Kitasatosporales</taxon>
        <taxon>Streptomycetaceae</taxon>
        <taxon>Streptomyces</taxon>
    </lineage>
</organism>
<dbReference type="KEGG" id="scya:EJ357_01275"/>
<keyword evidence="3" id="KW-1185">Reference proteome</keyword>
<feature type="compositionally biased region" description="Basic and acidic residues" evidence="1">
    <location>
        <begin position="143"/>
        <end position="153"/>
    </location>
</feature>
<dbReference type="RefSeq" id="WP_126387782.1">
    <property type="nucleotide sequence ID" value="NZ_CP034539.1"/>
</dbReference>
<dbReference type="OrthoDB" id="9897516at2"/>
<sequence>MYFFGAITDSQVAINSGTVTQTEVKKFTENYLRGTAQAMTEPEHGIVSRKSDPPQGPTPDPQSELTNMGVQPASVEIFCREYLLPMLNELERHIPELGLSKAAREELKQTIVGVRARVRRTPVDMKAVTDGLTLIKGALSEPQDDRAFPDDQPKAPLRGGRL</sequence>
<feature type="region of interest" description="Disordered" evidence="1">
    <location>
        <begin position="38"/>
        <end position="69"/>
    </location>
</feature>
<evidence type="ECO:0000313" key="2">
    <source>
        <dbReference type="EMBL" id="AZQ32264.1"/>
    </source>
</evidence>
<gene>
    <name evidence="2" type="ORF">EJ357_01275</name>
</gene>
<dbReference type="Proteomes" id="UP000280298">
    <property type="component" value="Chromosome"/>
</dbReference>
<accession>A0A3Q9ENG3</accession>
<dbReference type="EMBL" id="CP034539">
    <property type="protein sequence ID" value="AZQ32264.1"/>
    <property type="molecule type" value="Genomic_DNA"/>
</dbReference>
<dbReference type="AlphaFoldDB" id="A0A3Q9ENG3"/>